<dbReference type="InterPro" id="IPR008271">
    <property type="entry name" value="Ser/Thr_kinase_AS"/>
</dbReference>
<dbReference type="SUPFAM" id="SSF56112">
    <property type="entry name" value="Protein kinase-like (PK-like)"/>
    <property type="match status" value="1"/>
</dbReference>
<dbReference type="InterPro" id="IPR011009">
    <property type="entry name" value="Kinase-like_dom_sf"/>
</dbReference>
<dbReference type="Gene3D" id="1.10.510.10">
    <property type="entry name" value="Transferase(Phosphotransferase) domain 1"/>
    <property type="match status" value="1"/>
</dbReference>
<organism evidence="4">
    <name type="scientific">Chlorella variabilis</name>
    <name type="common">Green alga</name>
    <dbReference type="NCBI Taxonomy" id="554065"/>
    <lineage>
        <taxon>Eukaryota</taxon>
        <taxon>Viridiplantae</taxon>
        <taxon>Chlorophyta</taxon>
        <taxon>core chlorophytes</taxon>
        <taxon>Trebouxiophyceae</taxon>
        <taxon>Chlorellales</taxon>
        <taxon>Chlorellaceae</taxon>
        <taxon>Chlorella clade</taxon>
        <taxon>Chlorella</taxon>
    </lineage>
</organism>
<sequence>NYDLVEECGRGVSATVYRAICKTYNEEVAVKLLDLENMNCSLDEIVREAQTMRQLNHPNLLPLYCSFVHKEHLWMVMPYVQGGSVLNIMRFAYPDGLEEPVIATIMKDVLKALEYLHRQGIIHRDIKAGNILLDNGGQVLLADFGVAATLERGGSWGNRMMSRNTFVGTPCWMAPEVMEQSQGYDARADIWSFGITLLELAHGHAPFARLPPMKVLLMTIQNPPPTLDTETSKKHFSKAMRELVAKCLVKDPTKRPTAAQLLDNKFFKTAHDNQYLQKHLLVGLPPAPERVQLMRQGHAARQEVQDKDILASQQEYRKGVSSWNFDVAALKAAAAAAREDEEDRLPPISEHSGAPPGWLAGQLGGWCAGWLGHGRGTG</sequence>
<proteinExistence type="inferred from homology"/>
<evidence type="ECO:0000256" key="1">
    <source>
        <dbReference type="ARBA" id="ARBA00008874"/>
    </source>
</evidence>
<dbReference type="OrthoDB" id="248923at2759"/>
<dbReference type="Gene3D" id="3.30.200.20">
    <property type="entry name" value="Phosphorylase Kinase, domain 1"/>
    <property type="match status" value="1"/>
</dbReference>
<dbReference type="FunFam" id="1.10.510.10:FF:000947">
    <property type="entry name" value="serine/threonine-protein kinase OSR1"/>
    <property type="match status" value="1"/>
</dbReference>
<dbReference type="InterPro" id="IPR047173">
    <property type="entry name" value="STRAD_A/B-like"/>
</dbReference>
<dbReference type="FunCoup" id="E1ZTI4">
    <property type="interactions" value="1931"/>
</dbReference>
<evidence type="ECO:0000313" key="3">
    <source>
        <dbReference type="EMBL" id="EFN50845.1"/>
    </source>
</evidence>
<feature type="domain" description="Protein kinase" evidence="2">
    <location>
        <begin position="2"/>
        <end position="267"/>
    </location>
</feature>
<dbReference type="GO" id="GO:0043539">
    <property type="term" value="F:protein serine/threonine kinase activator activity"/>
    <property type="evidence" value="ECO:0007669"/>
    <property type="project" value="InterPro"/>
</dbReference>
<dbReference type="eggNOG" id="KOG0582">
    <property type="taxonomic scope" value="Eukaryota"/>
</dbReference>
<dbReference type="GO" id="GO:0005524">
    <property type="term" value="F:ATP binding"/>
    <property type="evidence" value="ECO:0007669"/>
    <property type="project" value="InterPro"/>
</dbReference>
<comment type="similarity">
    <text evidence="1">Belongs to the protein kinase superfamily. STE Ser/Thr protein kinase family. STE20 subfamily.</text>
</comment>
<dbReference type="RefSeq" id="XP_005842947.1">
    <property type="nucleotide sequence ID" value="XM_005842885.1"/>
</dbReference>
<evidence type="ECO:0000259" key="2">
    <source>
        <dbReference type="PROSITE" id="PS50011"/>
    </source>
</evidence>
<dbReference type="GeneID" id="17350244"/>
<dbReference type="OMA" id="MEQNGHE"/>
<protein>
    <recommendedName>
        <fullName evidence="2">Protein kinase domain-containing protein</fullName>
    </recommendedName>
</protein>
<dbReference type="PANTHER" id="PTHR48014:SF21">
    <property type="entry name" value="SERINE_THREONINE-PROTEIN KINASE FRAY2"/>
    <property type="match status" value="1"/>
</dbReference>
<dbReference type="Pfam" id="PF00069">
    <property type="entry name" value="Pkinase"/>
    <property type="match status" value="1"/>
</dbReference>
<dbReference type="EMBL" id="GL433872">
    <property type="protein sequence ID" value="EFN50845.1"/>
    <property type="molecule type" value="Genomic_DNA"/>
</dbReference>
<accession>E1ZTI4</accession>
<dbReference type="Proteomes" id="UP000008141">
    <property type="component" value="Unassembled WGS sequence"/>
</dbReference>
<dbReference type="InParanoid" id="E1ZTI4"/>
<dbReference type="AlphaFoldDB" id="E1ZTI4"/>
<keyword evidence="4" id="KW-1185">Reference proteome</keyword>
<evidence type="ECO:0000313" key="4">
    <source>
        <dbReference type="Proteomes" id="UP000008141"/>
    </source>
</evidence>
<dbReference type="SMART" id="SM00220">
    <property type="entry name" value="S_TKc"/>
    <property type="match status" value="1"/>
</dbReference>
<gene>
    <name evidence="3" type="ORF">CHLNCDRAFT_28672</name>
</gene>
<reference evidence="3 4" key="1">
    <citation type="journal article" date="2010" name="Plant Cell">
        <title>The Chlorella variabilis NC64A genome reveals adaptation to photosymbiosis, coevolution with viruses, and cryptic sex.</title>
        <authorList>
            <person name="Blanc G."/>
            <person name="Duncan G."/>
            <person name="Agarkova I."/>
            <person name="Borodovsky M."/>
            <person name="Gurnon J."/>
            <person name="Kuo A."/>
            <person name="Lindquist E."/>
            <person name="Lucas S."/>
            <person name="Pangilinan J."/>
            <person name="Polle J."/>
            <person name="Salamov A."/>
            <person name="Terry A."/>
            <person name="Yamada T."/>
            <person name="Dunigan D.D."/>
            <person name="Grigoriev I.V."/>
            <person name="Claverie J.M."/>
            <person name="Van Etten J.L."/>
        </authorList>
    </citation>
    <scope>NUCLEOTIDE SEQUENCE [LARGE SCALE GENOMIC DNA]</scope>
    <source>
        <strain evidence="3 4">NC64A</strain>
    </source>
</reference>
<dbReference type="STRING" id="554065.E1ZTI4"/>
<dbReference type="PROSITE" id="PS00108">
    <property type="entry name" value="PROTEIN_KINASE_ST"/>
    <property type="match status" value="1"/>
</dbReference>
<dbReference type="KEGG" id="cvr:CHLNCDRAFT_28672"/>
<feature type="non-terminal residue" evidence="3">
    <location>
        <position position="1"/>
    </location>
</feature>
<dbReference type="PANTHER" id="PTHR48014">
    <property type="entry name" value="SERINE/THREONINE-PROTEIN KINASE FRAY2"/>
    <property type="match status" value="1"/>
</dbReference>
<dbReference type="GO" id="GO:0004672">
    <property type="term" value="F:protein kinase activity"/>
    <property type="evidence" value="ECO:0007669"/>
    <property type="project" value="InterPro"/>
</dbReference>
<dbReference type="InterPro" id="IPR000719">
    <property type="entry name" value="Prot_kinase_dom"/>
</dbReference>
<dbReference type="PROSITE" id="PS50011">
    <property type="entry name" value="PROTEIN_KINASE_DOM"/>
    <property type="match status" value="1"/>
</dbReference>
<name>E1ZTI4_CHLVA</name>